<protein>
    <submittedName>
        <fullName evidence="1">Uncharacterized protein</fullName>
    </submittedName>
</protein>
<gene>
    <name evidence="1" type="ORF">CUR83_01645</name>
</gene>
<evidence type="ECO:0000313" key="2">
    <source>
        <dbReference type="Proteomes" id="UP001243298"/>
    </source>
</evidence>
<organism evidence="1 2">
    <name type="scientific">Psychrobacter pocilloporae</name>
    <dbReference type="NCBI Taxonomy" id="1775882"/>
    <lineage>
        <taxon>Bacteria</taxon>
        <taxon>Pseudomonadati</taxon>
        <taxon>Pseudomonadota</taxon>
        <taxon>Gammaproteobacteria</taxon>
        <taxon>Moraxellales</taxon>
        <taxon>Moraxellaceae</taxon>
        <taxon>Psychrobacter</taxon>
    </lineage>
</organism>
<comment type="caution">
    <text evidence="1">The sequence shown here is derived from an EMBL/GenBank/DDBJ whole genome shotgun (WGS) entry which is preliminary data.</text>
</comment>
<keyword evidence="2" id="KW-1185">Reference proteome</keyword>
<evidence type="ECO:0000313" key="1">
    <source>
        <dbReference type="EMBL" id="MDH4903796.1"/>
    </source>
</evidence>
<accession>A0ABT6IPN9</accession>
<dbReference type="Proteomes" id="UP001243298">
    <property type="component" value="Unassembled WGS sequence"/>
</dbReference>
<sequence>MISIENVTINIGANSTAPNELLDTEDSVVVRDELVNMLRIISEDKRFIGQTVVIPDDCGQYGFVQGEFNLPELLYFLADMLE</sequence>
<dbReference type="RefSeq" id="WP_284718924.1">
    <property type="nucleotide sequence ID" value="NZ_PGFT01000001.1"/>
</dbReference>
<name>A0ABT6IPN9_9GAMM</name>
<dbReference type="EMBL" id="PGFT01000001">
    <property type="protein sequence ID" value="MDH4903796.1"/>
    <property type="molecule type" value="Genomic_DNA"/>
</dbReference>
<reference evidence="1 2" key="1">
    <citation type="submission" date="2017-11" db="EMBL/GenBank/DDBJ databases">
        <title>Whole genome sequencing of Psychrobacter pocilloporae S6-60T(=JCM 31058T=LMG 29157T).</title>
        <authorList>
            <person name="Das S.K."/>
        </authorList>
    </citation>
    <scope>NUCLEOTIDE SEQUENCE [LARGE SCALE GENOMIC DNA]</scope>
    <source>
        <strain evidence="1 2">S6-60</strain>
    </source>
</reference>
<proteinExistence type="predicted"/>